<dbReference type="OrthoDB" id="25778at2759"/>
<evidence type="ECO:0000313" key="3">
    <source>
        <dbReference type="Proteomes" id="UP000054477"/>
    </source>
</evidence>
<reference evidence="2 3" key="1">
    <citation type="submission" date="2014-04" db="EMBL/GenBank/DDBJ databases">
        <authorList>
            <consortium name="DOE Joint Genome Institute"/>
            <person name="Kuo A."/>
            <person name="Kohler A."/>
            <person name="Nagy L.G."/>
            <person name="Floudas D."/>
            <person name="Copeland A."/>
            <person name="Barry K.W."/>
            <person name="Cichocki N."/>
            <person name="Veneault-Fourrey C."/>
            <person name="LaButti K."/>
            <person name="Lindquist E.A."/>
            <person name="Lipzen A."/>
            <person name="Lundell T."/>
            <person name="Morin E."/>
            <person name="Murat C."/>
            <person name="Sun H."/>
            <person name="Tunlid A."/>
            <person name="Henrissat B."/>
            <person name="Grigoriev I.V."/>
            <person name="Hibbett D.S."/>
            <person name="Martin F."/>
            <person name="Nordberg H.P."/>
            <person name="Cantor M.N."/>
            <person name="Hua S.X."/>
        </authorList>
    </citation>
    <scope>NUCLEOTIDE SEQUENCE [LARGE SCALE GENOMIC DNA]</scope>
    <source>
        <strain evidence="2 3">LaAM-08-1</strain>
    </source>
</reference>
<dbReference type="HOGENOM" id="CLU_1594813_0_0_1"/>
<name>A0A0C9WHV3_9AGAR</name>
<reference evidence="3" key="2">
    <citation type="submission" date="2015-01" db="EMBL/GenBank/DDBJ databases">
        <title>Evolutionary Origins and Diversification of the Mycorrhizal Mutualists.</title>
        <authorList>
            <consortium name="DOE Joint Genome Institute"/>
            <consortium name="Mycorrhizal Genomics Consortium"/>
            <person name="Kohler A."/>
            <person name="Kuo A."/>
            <person name="Nagy L.G."/>
            <person name="Floudas D."/>
            <person name="Copeland A."/>
            <person name="Barry K.W."/>
            <person name="Cichocki N."/>
            <person name="Veneault-Fourrey C."/>
            <person name="LaButti K."/>
            <person name="Lindquist E.A."/>
            <person name="Lipzen A."/>
            <person name="Lundell T."/>
            <person name="Morin E."/>
            <person name="Murat C."/>
            <person name="Riley R."/>
            <person name="Ohm R."/>
            <person name="Sun H."/>
            <person name="Tunlid A."/>
            <person name="Henrissat B."/>
            <person name="Grigoriev I.V."/>
            <person name="Hibbett D.S."/>
            <person name="Martin F."/>
        </authorList>
    </citation>
    <scope>NUCLEOTIDE SEQUENCE [LARGE SCALE GENOMIC DNA]</scope>
    <source>
        <strain evidence="3">LaAM-08-1</strain>
    </source>
</reference>
<organism evidence="2 3">
    <name type="scientific">Laccaria amethystina LaAM-08-1</name>
    <dbReference type="NCBI Taxonomy" id="1095629"/>
    <lineage>
        <taxon>Eukaryota</taxon>
        <taxon>Fungi</taxon>
        <taxon>Dikarya</taxon>
        <taxon>Basidiomycota</taxon>
        <taxon>Agaricomycotina</taxon>
        <taxon>Agaricomycetes</taxon>
        <taxon>Agaricomycetidae</taxon>
        <taxon>Agaricales</taxon>
        <taxon>Agaricineae</taxon>
        <taxon>Hydnangiaceae</taxon>
        <taxon>Laccaria</taxon>
    </lineage>
</organism>
<accession>A0A0C9WHV3</accession>
<dbReference type="AlphaFoldDB" id="A0A0C9WHV3"/>
<keyword evidence="3" id="KW-1185">Reference proteome</keyword>
<feature type="region of interest" description="Disordered" evidence="1">
    <location>
        <begin position="68"/>
        <end position="89"/>
    </location>
</feature>
<protein>
    <submittedName>
        <fullName evidence="2">Uncharacterized protein</fullName>
    </submittedName>
</protein>
<sequence length="167" mass="18121">MSGHKIEVRKEVEVNTFSSTITEGGAGESFVEGSFSSAPRHIRSFSTSCDEPLASALTAGFNHSPQSNQAIIPMFPNGTPGPKPESFKSSIPIRTMAGFGDGMSEGFGRIRREIQHKAKSPLLAPRSDGSVPLEFDDFLGGGVKRQYRFQSHVKVQVHRGGRPETME</sequence>
<dbReference type="EMBL" id="KN838961">
    <property type="protein sequence ID" value="KIJ91844.1"/>
    <property type="molecule type" value="Genomic_DNA"/>
</dbReference>
<gene>
    <name evidence="2" type="ORF">K443DRAFT_685707</name>
</gene>
<dbReference type="Proteomes" id="UP000054477">
    <property type="component" value="Unassembled WGS sequence"/>
</dbReference>
<evidence type="ECO:0000313" key="2">
    <source>
        <dbReference type="EMBL" id="KIJ91844.1"/>
    </source>
</evidence>
<proteinExistence type="predicted"/>
<evidence type="ECO:0000256" key="1">
    <source>
        <dbReference type="SAM" id="MobiDB-lite"/>
    </source>
</evidence>